<dbReference type="GO" id="GO:0030151">
    <property type="term" value="F:molybdenum ion binding"/>
    <property type="evidence" value="ECO:0007669"/>
    <property type="project" value="InterPro"/>
</dbReference>
<protein>
    <submittedName>
        <fullName evidence="6">MOSC domain-containing protein</fullName>
    </submittedName>
</protein>
<evidence type="ECO:0000259" key="4">
    <source>
        <dbReference type="PROSITE" id="PS51340"/>
    </source>
</evidence>
<dbReference type="EMBL" id="KZ613940">
    <property type="protein sequence ID" value="PMD45134.1"/>
    <property type="molecule type" value="Genomic_DNA"/>
</dbReference>
<evidence type="ECO:0000256" key="1">
    <source>
        <dbReference type="ARBA" id="ARBA00022714"/>
    </source>
</evidence>
<name>A0A2J6S2Y4_HYAVF</name>
<dbReference type="InterPro" id="IPR001041">
    <property type="entry name" value="2Fe-2S_ferredoxin-type"/>
</dbReference>
<dbReference type="InterPro" id="IPR005302">
    <property type="entry name" value="MoCF_Sase_C"/>
</dbReference>
<dbReference type="PROSITE" id="PS51085">
    <property type="entry name" value="2FE2S_FER_2"/>
    <property type="match status" value="1"/>
</dbReference>
<feature type="domain" description="FAD-binding FR-type" evidence="5">
    <location>
        <begin position="248"/>
        <end position="355"/>
    </location>
</feature>
<dbReference type="InterPro" id="IPR006058">
    <property type="entry name" value="2Fe2S_fd_BS"/>
</dbReference>
<dbReference type="CDD" id="cd00207">
    <property type="entry name" value="fer2"/>
    <property type="match status" value="1"/>
</dbReference>
<dbReference type="InterPro" id="IPR017938">
    <property type="entry name" value="Riboflavin_synthase-like_b-brl"/>
</dbReference>
<dbReference type="OrthoDB" id="5390at2759"/>
<organism evidence="6 7">
    <name type="scientific">Hyaloscypha variabilis (strain UAMH 11265 / GT02V1 / F)</name>
    <name type="common">Meliniomyces variabilis</name>
    <dbReference type="NCBI Taxonomy" id="1149755"/>
    <lineage>
        <taxon>Eukaryota</taxon>
        <taxon>Fungi</taxon>
        <taxon>Dikarya</taxon>
        <taxon>Ascomycota</taxon>
        <taxon>Pezizomycotina</taxon>
        <taxon>Leotiomycetes</taxon>
        <taxon>Helotiales</taxon>
        <taxon>Hyaloscyphaceae</taxon>
        <taxon>Hyaloscypha</taxon>
        <taxon>Hyaloscypha variabilis</taxon>
    </lineage>
</organism>
<dbReference type="SUPFAM" id="SSF63380">
    <property type="entry name" value="Riboflavin synthase domain-like"/>
    <property type="match status" value="1"/>
</dbReference>
<accession>A0A2J6S2Y4</accession>
<dbReference type="InterPro" id="IPR036010">
    <property type="entry name" value="2Fe-2S_ferredoxin-like_sf"/>
</dbReference>
<dbReference type="SUPFAM" id="SSF54292">
    <property type="entry name" value="2Fe-2S ferredoxin-like"/>
    <property type="match status" value="1"/>
</dbReference>
<evidence type="ECO:0000313" key="7">
    <source>
        <dbReference type="Proteomes" id="UP000235786"/>
    </source>
</evidence>
<dbReference type="GO" id="GO:0051537">
    <property type="term" value="F:2 iron, 2 sulfur cluster binding"/>
    <property type="evidence" value="ECO:0007669"/>
    <property type="project" value="UniProtKB-KW"/>
</dbReference>
<dbReference type="Gene3D" id="2.40.30.10">
    <property type="entry name" value="Translation factors"/>
    <property type="match status" value="1"/>
</dbReference>
<dbReference type="InterPro" id="IPR039261">
    <property type="entry name" value="FNR_nucleotide-bd"/>
</dbReference>
<dbReference type="CDD" id="cd06185">
    <property type="entry name" value="PDR_like"/>
    <property type="match status" value="1"/>
</dbReference>
<feature type="domain" description="MOSC" evidence="4">
    <location>
        <begin position="41"/>
        <end position="181"/>
    </location>
</feature>
<keyword evidence="7" id="KW-1185">Reference proteome</keyword>
<dbReference type="PANTHER" id="PTHR30212:SF2">
    <property type="entry name" value="PROTEIN YIIM"/>
    <property type="match status" value="1"/>
</dbReference>
<dbReference type="GO" id="GO:0016491">
    <property type="term" value="F:oxidoreductase activity"/>
    <property type="evidence" value="ECO:0007669"/>
    <property type="project" value="InterPro"/>
</dbReference>
<dbReference type="Gene3D" id="3.40.50.80">
    <property type="entry name" value="Nucleotide-binding domain of ferredoxin-NADP reductase (FNR) module"/>
    <property type="match status" value="1"/>
</dbReference>
<gene>
    <name evidence="6" type="ORF">L207DRAFT_578073</name>
</gene>
<dbReference type="SUPFAM" id="SSF52343">
    <property type="entry name" value="Ferredoxin reductase-like, C-terminal NADP-linked domain"/>
    <property type="match status" value="1"/>
</dbReference>
<evidence type="ECO:0000313" key="6">
    <source>
        <dbReference type="EMBL" id="PMD45134.1"/>
    </source>
</evidence>
<keyword evidence="1" id="KW-0479">Metal-binding</keyword>
<dbReference type="PROSITE" id="PS51384">
    <property type="entry name" value="FAD_FR"/>
    <property type="match status" value="1"/>
</dbReference>
<sequence>MGPTAKLDLWAPWENATILQVRTSKMKQMRDLSIYTGIYKMPRTTRVFCSSTGLESDEHDLTFHGGVDKAVHQYFPGHYNDWKAENPEAEGAFEVGGFGENLVVSGGMNERNVCIGDVIRIGEEDGVLLQISLPRQPCFKLNHRFGLKGFAAQTWKKSRTGWYYRVLEEGWMEVGDKVTLVERKYSNWTIERVQEYLHRDKDNLEKLMELEKIEEFGEECKSAFKSRVAKLKADEEEKANGGKKKEPEAWQEFEVVEKKAETKRTSSFTFERPGEGEELDPGFFVRLKLPNGLVRSYSVVGGYTNRFQLGIALEKDSRGGSRYLHEKVQQGDKILVGKFTESVPCSGQASNHIFIAGGIGVTAFLAHIDVYSQINWNYRLHYAVNSAEDIPFKSLIEKRASNVVIYDKSKGERMDIPQILKERVWNSFVYGCGPQRMIDDIIRSSKECGMSAEDIHLEAFQIATSGDPFTVEVKKIGQVLTVEGEKTLLQTIREAGLEVDSSCETGNCGTCRVEVCEGRVDHRGSGLGEADKATAMLSCVSRGIGHLVIDFESSIY</sequence>
<dbReference type="AlphaFoldDB" id="A0A2J6S2Y4"/>
<dbReference type="Pfam" id="PF00111">
    <property type="entry name" value="Fer2"/>
    <property type="match status" value="1"/>
</dbReference>
<evidence type="ECO:0000259" key="3">
    <source>
        <dbReference type="PROSITE" id="PS51085"/>
    </source>
</evidence>
<evidence type="ECO:0000256" key="2">
    <source>
        <dbReference type="ARBA" id="ARBA00023014"/>
    </source>
</evidence>
<dbReference type="STRING" id="1149755.A0A2J6S2Y4"/>
<dbReference type="InterPro" id="IPR012675">
    <property type="entry name" value="Beta-grasp_dom_sf"/>
</dbReference>
<dbReference type="InterPro" id="IPR052353">
    <property type="entry name" value="Benzoxazolinone_Detox_Enz"/>
</dbReference>
<reference evidence="6 7" key="1">
    <citation type="submission" date="2016-04" db="EMBL/GenBank/DDBJ databases">
        <title>A degradative enzymes factory behind the ericoid mycorrhizal symbiosis.</title>
        <authorList>
            <consortium name="DOE Joint Genome Institute"/>
            <person name="Martino E."/>
            <person name="Morin E."/>
            <person name="Grelet G."/>
            <person name="Kuo A."/>
            <person name="Kohler A."/>
            <person name="Daghino S."/>
            <person name="Barry K."/>
            <person name="Choi C."/>
            <person name="Cichocki N."/>
            <person name="Clum A."/>
            <person name="Copeland A."/>
            <person name="Hainaut M."/>
            <person name="Haridas S."/>
            <person name="Labutti K."/>
            <person name="Lindquist E."/>
            <person name="Lipzen A."/>
            <person name="Khouja H.-R."/>
            <person name="Murat C."/>
            <person name="Ohm R."/>
            <person name="Olson A."/>
            <person name="Spatafora J."/>
            <person name="Veneault-Fourrey C."/>
            <person name="Henrissat B."/>
            <person name="Grigoriev I."/>
            <person name="Martin F."/>
            <person name="Perotto S."/>
        </authorList>
    </citation>
    <scope>NUCLEOTIDE SEQUENCE [LARGE SCALE GENOMIC DNA]</scope>
    <source>
        <strain evidence="6 7">F</strain>
    </source>
</reference>
<proteinExistence type="predicted"/>
<dbReference type="GO" id="GO:0030170">
    <property type="term" value="F:pyridoxal phosphate binding"/>
    <property type="evidence" value="ECO:0007669"/>
    <property type="project" value="InterPro"/>
</dbReference>
<dbReference type="Proteomes" id="UP000235786">
    <property type="component" value="Unassembled WGS sequence"/>
</dbReference>
<dbReference type="Gene3D" id="2.40.33.20">
    <property type="entry name" value="PK beta-barrel domain-like"/>
    <property type="match status" value="1"/>
</dbReference>
<dbReference type="InterPro" id="IPR017927">
    <property type="entry name" value="FAD-bd_FR_type"/>
</dbReference>
<dbReference type="PRINTS" id="PR00409">
    <property type="entry name" value="PHDIOXRDTASE"/>
</dbReference>
<dbReference type="PROSITE" id="PS00197">
    <property type="entry name" value="2FE2S_FER_1"/>
    <property type="match status" value="1"/>
</dbReference>
<feature type="domain" description="2Fe-2S ferredoxin-type" evidence="3">
    <location>
        <begin position="467"/>
        <end position="555"/>
    </location>
</feature>
<dbReference type="Pfam" id="PF03473">
    <property type="entry name" value="MOSC"/>
    <property type="match status" value="1"/>
</dbReference>
<keyword evidence="2" id="KW-0411">Iron-sulfur</keyword>
<dbReference type="InterPro" id="IPR011037">
    <property type="entry name" value="Pyrv_Knase-like_insert_dom_sf"/>
</dbReference>
<dbReference type="PROSITE" id="PS51340">
    <property type="entry name" value="MOSC"/>
    <property type="match status" value="1"/>
</dbReference>
<dbReference type="PANTHER" id="PTHR30212">
    <property type="entry name" value="PROTEIN YIIM"/>
    <property type="match status" value="1"/>
</dbReference>
<dbReference type="SUPFAM" id="SSF50800">
    <property type="entry name" value="PK beta-barrel domain-like"/>
    <property type="match status" value="1"/>
</dbReference>
<evidence type="ECO:0000259" key="5">
    <source>
        <dbReference type="PROSITE" id="PS51384"/>
    </source>
</evidence>
<keyword evidence="1" id="KW-0001">2Fe-2S</keyword>
<keyword evidence="1" id="KW-0408">Iron</keyword>
<dbReference type="Gene3D" id="3.10.20.30">
    <property type="match status" value="1"/>
</dbReference>